<comment type="subcellular location">
    <subcellularLocation>
        <location evidence="11">Cell membrane</location>
    </subcellularLocation>
    <subcellularLocation>
        <location evidence="1">Membrane</location>
        <topology evidence="1">Multi-pass membrane protein</topology>
    </subcellularLocation>
</comment>
<dbReference type="PRINTS" id="PR00119">
    <property type="entry name" value="CATATPASE"/>
</dbReference>
<dbReference type="Gene3D" id="3.40.1110.10">
    <property type="entry name" value="Calcium-transporting ATPase, cytoplasmic domain N"/>
    <property type="match status" value="1"/>
</dbReference>
<feature type="domain" description="P-type ATPase A" evidence="12">
    <location>
        <begin position="143"/>
        <end position="242"/>
    </location>
</feature>
<dbReference type="Pfam" id="PF00122">
    <property type="entry name" value="E1-E2_ATPase"/>
    <property type="match status" value="1"/>
</dbReference>
<dbReference type="InterPro" id="IPR008250">
    <property type="entry name" value="ATPase_P-typ_transduc_dom_A_sf"/>
</dbReference>
<dbReference type="InterPro" id="IPR027256">
    <property type="entry name" value="P-typ_ATPase_IB"/>
</dbReference>
<dbReference type="NCBIfam" id="TIGR01525">
    <property type="entry name" value="ATPase-IB_hvy"/>
    <property type="match status" value="1"/>
</dbReference>
<dbReference type="SFLD" id="SFLDF00027">
    <property type="entry name" value="p-type_atpase"/>
    <property type="match status" value="1"/>
</dbReference>
<dbReference type="GO" id="GO:0005524">
    <property type="term" value="F:ATP binding"/>
    <property type="evidence" value="ECO:0007669"/>
    <property type="project" value="UniProtKB-UniRule"/>
</dbReference>
<feature type="transmembrane region" description="Helical" evidence="11">
    <location>
        <begin position="636"/>
        <end position="654"/>
    </location>
</feature>
<dbReference type="GO" id="GO:0005886">
    <property type="term" value="C:plasma membrane"/>
    <property type="evidence" value="ECO:0007669"/>
    <property type="project" value="UniProtKB-SubCell"/>
</dbReference>
<keyword evidence="3 11" id="KW-0812">Transmembrane</keyword>
<keyword evidence="9 11" id="KW-1133">Transmembrane helix</keyword>
<evidence type="ECO:0000256" key="9">
    <source>
        <dbReference type="ARBA" id="ARBA00022989"/>
    </source>
</evidence>
<dbReference type="Gene3D" id="2.70.150.10">
    <property type="entry name" value="Calcium-transporting ATPase, cytoplasmic transduction domain A"/>
    <property type="match status" value="1"/>
</dbReference>
<comment type="similarity">
    <text evidence="2 11">Belongs to the cation transport ATPase (P-type) (TC 3.A.3) family. Type IB subfamily.</text>
</comment>
<feature type="transmembrane region" description="Helical" evidence="11">
    <location>
        <begin position="21"/>
        <end position="41"/>
    </location>
</feature>
<evidence type="ECO:0000256" key="2">
    <source>
        <dbReference type="ARBA" id="ARBA00006024"/>
    </source>
</evidence>
<dbReference type="Gene3D" id="3.40.50.1000">
    <property type="entry name" value="HAD superfamily/HAD-like"/>
    <property type="match status" value="1"/>
</dbReference>
<evidence type="ECO:0000256" key="1">
    <source>
        <dbReference type="ARBA" id="ARBA00004141"/>
    </source>
</evidence>
<dbReference type="PANTHER" id="PTHR43079:SF1">
    <property type="entry name" value="CADMIUM_ZINC-TRANSPORTING ATPASE HMA1, CHLOROPLASTIC-RELATED"/>
    <property type="match status" value="1"/>
</dbReference>
<keyword evidence="5 11" id="KW-0547">Nucleotide-binding</keyword>
<dbReference type="InterPro" id="IPR059000">
    <property type="entry name" value="ATPase_P-type_domA"/>
</dbReference>
<dbReference type="InterPro" id="IPR023299">
    <property type="entry name" value="ATPase_P-typ_cyto_dom_N"/>
</dbReference>
<name>A0A975FK30_LOWBP</name>
<dbReference type="SUPFAM" id="SSF81653">
    <property type="entry name" value="Calcium ATPase, transduction domain A"/>
    <property type="match status" value="1"/>
</dbReference>
<dbReference type="AlphaFoldDB" id="A0A975FK30"/>
<dbReference type="EMBL" id="CP054393">
    <property type="protein sequence ID" value="QTX03242.1"/>
    <property type="molecule type" value="Genomic_DNA"/>
</dbReference>
<keyword evidence="14" id="KW-1185">Reference proteome</keyword>
<dbReference type="InterPro" id="IPR023214">
    <property type="entry name" value="HAD_sf"/>
</dbReference>
<feature type="transmembrane region" description="Helical" evidence="11">
    <location>
        <begin position="609"/>
        <end position="630"/>
    </location>
</feature>
<keyword evidence="4 11" id="KW-0479">Metal-binding</keyword>
<dbReference type="SFLD" id="SFLDG00002">
    <property type="entry name" value="C1.7:_P-type_atpase_like"/>
    <property type="match status" value="1"/>
</dbReference>
<dbReference type="PANTHER" id="PTHR43079">
    <property type="entry name" value="PROBABLE CADMIUM/ZINC-TRANSPORTING ATPASE HMA1"/>
    <property type="match status" value="1"/>
</dbReference>
<dbReference type="InterPro" id="IPR023298">
    <property type="entry name" value="ATPase_P-typ_TM_dom_sf"/>
</dbReference>
<evidence type="ECO:0000313" key="14">
    <source>
        <dbReference type="Proteomes" id="UP000672038"/>
    </source>
</evidence>
<dbReference type="InterPro" id="IPR036412">
    <property type="entry name" value="HAD-like_sf"/>
</dbReference>
<evidence type="ECO:0000256" key="7">
    <source>
        <dbReference type="ARBA" id="ARBA00022842"/>
    </source>
</evidence>
<sequence>MNNDFRKYRKNNCCSENQISYKSIYSFFIGLFIYFFIFIPLNSDLISFDNLWLFKWFFALLILFLTGFSVIKEGIVKVYKDSKKNKKITFNIHILMILSSLGSLYLKSLNESVLLIIIFGGANFLEEYVESKNQKEIKKLLNIIPEKAKLLKKNNDFELINVNDLEIGDKVLVLNGEQIPSDGIIISGSSSIDESSITGESVPVDKTVGDRVFGSNINLTQTLIIKIITKADENVFFKIVETTYKIQNNVSKKASFIKKLEPIYVKIIIFITAIAILGGFIINFFELFGPIKYWDKDGIFYKSIVFLTISSPCALIVADIPASLSAITHLAKKGVLLKQHQSLSVFSDIGAIAFDKTGTLSKGEIQINDIVFDSDISEEQKTKYLNILSVMIQESNHPVSFSIKKYLKYNFKLESCLKLKILNVIGVGIESQDEYNNNYKIFKYSYYKNIPSQIQSKIDDFFQDGNTIICFSHNDNIIMIIALKDVIRSESRDMVAYFSNNNIITTMLTGDNEKVAKNISSYLGLDYVYFDCLPEDKKKYIDVMKKKYHNVAMVGDGVNDAPALANSDVSISLKEGSDVAVDIADIILIKNDLNKIVYTHKVSKKLKKIVWQNIFFAITTIVICSILNFFSCVNMVAAVIIHEGSTLLVILNCLRMKKNIN</sequence>
<dbReference type="NCBIfam" id="TIGR01494">
    <property type="entry name" value="ATPase_P-type"/>
    <property type="match status" value="2"/>
</dbReference>
<evidence type="ECO:0000256" key="11">
    <source>
        <dbReference type="RuleBase" id="RU362081"/>
    </source>
</evidence>
<evidence type="ECO:0000256" key="10">
    <source>
        <dbReference type="ARBA" id="ARBA00023136"/>
    </source>
</evidence>
<evidence type="ECO:0000313" key="13">
    <source>
        <dbReference type="EMBL" id="QTX03242.1"/>
    </source>
</evidence>
<evidence type="ECO:0000256" key="4">
    <source>
        <dbReference type="ARBA" id="ARBA00022723"/>
    </source>
</evidence>
<keyword evidence="8" id="KW-1278">Translocase</keyword>
<dbReference type="SUPFAM" id="SSF56784">
    <property type="entry name" value="HAD-like"/>
    <property type="match status" value="1"/>
</dbReference>
<keyword evidence="10 11" id="KW-0472">Membrane</keyword>
<keyword evidence="11" id="KW-1003">Cell membrane</keyword>
<protein>
    <submittedName>
        <fullName evidence="13">Cation transport ATPase, P-type</fullName>
    </submittedName>
</protein>
<dbReference type="KEGG" id="pluf:LFWB_6890"/>
<dbReference type="GO" id="GO:0016887">
    <property type="term" value="F:ATP hydrolysis activity"/>
    <property type="evidence" value="ECO:0007669"/>
    <property type="project" value="InterPro"/>
</dbReference>
<evidence type="ECO:0000256" key="5">
    <source>
        <dbReference type="ARBA" id="ARBA00022741"/>
    </source>
</evidence>
<dbReference type="RefSeq" id="WP_210954667.1">
    <property type="nucleotide sequence ID" value="NZ_CP054393.1"/>
</dbReference>
<evidence type="ECO:0000256" key="3">
    <source>
        <dbReference type="ARBA" id="ARBA00022692"/>
    </source>
</evidence>
<feature type="transmembrane region" description="Helical" evidence="11">
    <location>
        <begin position="305"/>
        <end position="331"/>
    </location>
</feature>
<accession>A0A975FK30</accession>
<dbReference type="SFLD" id="SFLDS00003">
    <property type="entry name" value="Haloacid_Dehalogenase"/>
    <property type="match status" value="1"/>
</dbReference>
<feature type="transmembrane region" description="Helical" evidence="11">
    <location>
        <begin position="53"/>
        <end position="76"/>
    </location>
</feature>
<reference evidence="13" key="1">
    <citation type="submission" date="2020-06" db="EMBL/GenBank/DDBJ databases">
        <title>Complete genome sequence of Candidatus Phytoplasma luffae NCHU2019.</title>
        <authorList>
            <person name="Cho S.-T."/>
            <person name="Tan C.-M."/>
            <person name="Li J.-R."/>
            <person name="Chien Y.-Y."/>
            <person name="Chiu Y.-C."/>
            <person name="Yang J.-Y."/>
            <person name="Kuo C.-H."/>
        </authorList>
    </citation>
    <scope>NUCLEOTIDE SEQUENCE</scope>
    <source>
        <strain evidence="13">NCHU2019</strain>
    </source>
</reference>
<evidence type="ECO:0000256" key="6">
    <source>
        <dbReference type="ARBA" id="ARBA00022840"/>
    </source>
</evidence>
<organism evidence="13 14">
    <name type="scientific">Loofah witches'-broom phytoplasma</name>
    <dbReference type="NCBI Taxonomy" id="35773"/>
    <lineage>
        <taxon>Bacteria</taxon>
        <taxon>Bacillati</taxon>
        <taxon>Mycoplasmatota</taxon>
        <taxon>Mollicutes</taxon>
        <taxon>Acholeplasmatales</taxon>
        <taxon>Acholeplasmataceae</taxon>
        <taxon>Candidatus Phytoplasma</taxon>
        <taxon>16SrVIII (Loofah witches'-broom group)</taxon>
    </lineage>
</organism>
<dbReference type="GO" id="GO:0019829">
    <property type="term" value="F:ATPase-coupled monoatomic cation transmembrane transporter activity"/>
    <property type="evidence" value="ECO:0007669"/>
    <property type="project" value="InterPro"/>
</dbReference>
<keyword evidence="7" id="KW-0460">Magnesium</keyword>
<dbReference type="GO" id="GO:0046872">
    <property type="term" value="F:metal ion binding"/>
    <property type="evidence" value="ECO:0007669"/>
    <property type="project" value="UniProtKB-KW"/>
</dbReference>
<dbReference type="Pfam" id="PF00702">
    <property type="entry name" value="Hydrolase"/>
    <property type="match status" value="1"/>
</dbReference>
<proteinExistence type="inferred from homology"/>
<feature type="transmembrane region" description="Helical" evidence="11">
    <location>
        <begin position="263"/>
        <end position="285"/>
    </location>
</feature>
<dbReference type="SUPFAM" id="SSF81665">
    <property type="entry name" value="Calcium ATPase, transmembrane domain M"/>
    <property type="match status" value="1"/>
</dbReference>
<dbReference type="InterPro" id="IPR051949">
    <property type="entry name" value="Cation_Transport_ATPase"/>
</dbReference>
<dbReference type="InterPro" id="IPR044492">
    <property type="entry name" value="P_typ_ATPase_HD_dom"/>
</dbReference>
<gene>
    <name evidence="13" type="primary">zntA</name>
    <name evidence="13" type="ORF">LFWB_6890</name>
</gene>
<evidence type="ECO:0000259" key="12">
    <source>
        <dbReference type="Pfam" id="PF00122"/>
    </source>
</evidence>
<keyword evidence="6 11" id="KW-0067">ATP-binding</keyword>
<dbReference type="Proteomes" id="UP000672038">
    <property type="component" value="Chromosome"/>
</dbReference>
<dbReference type="InterPro" id="IPR001757">
    <property type="entry name" value="P_typ_ATPase"/>
</dbReference>
<evidence type="ECO:0000256" key="8">
    <source>
        <dbReference type="ARBA" id="ARBA00022967"/>
    </source>
</evidence>